<name>A0AA36IU05_9DINO</name>
<accession>A0AA36IU05</accession>
<reference evidence="9" key="1">
    <citation type="submission" date="2023-08" db="EMBL/GenBank/DDBJ databases">
        <authorList>
            <person name="Chen Y."/>
            <person name="Shah S."/>
            <person name="Dougan E. K."/>
            <person name="Thang M."/>
            <person name="Chan C."/>
        </authorList>
    </citation>
    <scope>NUCLEOTIDE SEQUENCE</scope>
</reference>
<proteinExistence type="predicted"/>
<keyword evidence="10" id="KW-1185">Reference proteome</keyword>
<protein>
    <recommendedName>
        <fullName evidence="3">Viral histone-like protein</fullName>
    </recommendedName>
    <alternativeName>
        <fullName evidence="7">DNA-binding protein pA104R</fullName>
    </alternativeName>
    <alternativeName>
        <fullName evidence="6">pA104R</fullName>
    </alternativeName>
</protein>
<dbReference type="SUPFAM" id="SSF47729">
    <property type="entry name" value="IHF-like DNA-binding proteins"/>
    <property type="match status" value="2"/>
</dbReference>
<evidence type="ECO:0000313" key="10">
    <source>
        <dbReference type="Proteomes" id="UP001178507"/>
    </source>
</evidence>
<evidence type="ECO:0000256" key="7">
    <source>
        <dbReference type="ARBA" id="ARBA00033227"/>
    </source>
</evidence>
<evidence type="ECO:0000256" key="8">
    <source>
        <dbReference type="ARBA" id="ARBA00046140"/>
    </source>
</evidence>
<evidence type="ECO:0000313" key="9">
    <source>
        <dbReference type="EMBL" id="CAJ1392840.1"/>
    </source>
</evidence>
<dbReference type="PANTHER" id="PTHR33175:SF13">
    <property type="entry name" value="HISTONE-LIKE PROTEIN"/>
    <property type="match status" value="1"/>
</dbReference>
<dbReference type="Pfam" id="PF00216">
    <property type="entry name" value="Bac_DNA_binding"/>
    <property type="match status" value="2"/>
</dbReference>
<dbReference type="InterPro" id="IPR010992">
    <property type="entry name" value="IHF-like_DNA-bd_dom_sf"/>
</dbReference>
<gene>
    <name evidence="9" type="ORF">EVOR1521_LOCUS17839</name>
</gene>
<dbReference type="AlphaFoldDB" id="A0AA36IU05"/>
<dbReference type="GO" id="GO:0030527">
    <property type="term" value="F:structural constituent of chromatin"/>
    <property type="evidence" value="ECO:0007669"/>
    <property type="project" value="InterPro"/>
</dbReference>
<dbReference type="CDD" id="cd13834">
    <property type="entry name" value="HU_like"/>
    <property type="match status" value="1"/>
</dbReference>
<dbReference type="EMBL" id="CAUJNA010002424">
    <property type="protein sequence ID" value="CAJ1392840.1"/>
    <property type="molecule type" value="Genomic_DNA"/>
</dbReference>
<evidence type="ECO:0000256" key="6">
    <source>
        <dbReference type="ARBA" id="ARBA00033120"/>
    </source>
</evidence>
<keyword evidence="5" id="KW-0426">Late protein</keyword>
<comment type="subcellular location">
    <subcellularLocation>
        <location evidence="1">Virion</location>
    </subcellularLocation>
</comment>
<evidence type="ECO:0000256" key="1">
    <source>
        <dbReference type="ARBA" id="ARBA00004328"/>
    </source>
</evidence>
<dbReference type="GO" id="GO:0006260">
    <property type="term" value="P:DNA replication"/>
    <property type="evidence" value="ECO:0007669"/>
    <property type="project" value="UniProtKB-KW"/>
</dbReference>
<dbReference type="Gene3D" id="4.10.520.10">
    <property type="entry name" value="IHF-like DNA-binding proteins"/>
    <property type="match status" value="2"/>
</dbReference>
<organism evidence="9 10">
    <name type="scientific">Effrenium voratum</name>
    <dbReference type="NCBI Taxonomy" id="2562239"/>
    <lineage>
        <taxon>Eukaryota</taxon>
        <taxon>Sar</taxon>
        <taxon>Alveolata</taxon>
        <taxon>Dinophyceae</taxon>
        <taxon>Suessiales</taxon>
        <taxon>Symbiodiniaceae</taxon>
        <taxon>Effrenium</taxon>
    </lineage>
</organism>
<dbReference type="PANTHER" id="PTHR33175">
    <property type="entry name" value="DNA-BINDING PROTEIN HU"/>
    <property type="match status" value="1"/>
</dbReference>
<comment type="function">
    <text evidence="8">DNA-binding protein that plays a critical role in nucleoid compaction, genome replication and DNA replication and transcription. Binds to both ssDNA and dsDNA with a binding site covering about 15 nucleotides. Displays DNA-supercoiling activity only when associated with the viral DNA topoisomerase 2.</text>
</comment>
<keyword evidence="4" id="KW-0235">DNA replication</keyword>
<dbReference type="Proteomes" id="UP001178507">
    <property type="component" value="Unassembled WGS sequence"/>
</dbReference>
<evidence type="ECO:0000256" key="5">
    <source>
        <dbReference type="ARBA" id="ARBA00022921"/>
    </source>
</evidence>
<dbReference type="InterPro" id="IPR000119">
    <property type="entry name" value="Hist_DNA-bd"/>
</dbReference>
<dbReference type="GO" id="GO:0003677">
    <property type="term" value="F:DNA binding"/>
    <property type="evidence" value="ECO:0007669"/>
    <property type="project" value="InterPro"/>
</dbReference>
<comment type="subunit">
    <text evidence="2">Homodimer.</text>
</comment>
<comment type="caution">
    <text evidence="9">The sequence shown here is derived from an EMBL/GenBank/DDBJ whole genome shotgun (WGS) entry which is preliminary data.</text>
</comment>
<evidence type="ECO:0000256" key="4">
    <source>
        <dbReference type="ARBA" id="ARBA00022705"/>
    </source>
</evidence>
<dbReference type="GO" id="GO:0005829">
    <property type="term" value="C:cytosol"/>
    <property type="evidence" value="ECO:0007669"/>
    <property type="project" value="TreeGrafter"/>
</dbReference>
<evidence type="ECO:0000256" key="3">
    <source>
        <dbReference type="ARBA" id="ARBA00016145"/>
    </source>
</evidence>
<evidence type="ECO:0000256" key="2">
    <source>
        <dbReference type="ARBA" id="ARBA00011738"/>
    </source>
</evidence>
<sequence>MAPMKATKTMKAMKAAKAMTKGGIVSELASATDMKKSDVSQLLGQLSEIGAKEVKATGKFVIPGLCMIKTRKKPATKAGKRMMFGKEVAIKAQPAKTVVKAAKAMTKGGIVSELASATDMKKSDVSQLLGQLSEIGAKEVKATGKFVIPGLCMIKTRKKPATKAGKRMMFLTWFGKEVAIKAQPAKTVVKAFAVSALKKQI</sequence>